<name>A0A5D4H3A9_9SPHI</name>
<dbReference type="Gene3D" id="2.60.40.10">
    <property type="entry name" value="Immunoglobulins"/>
    <property type="match status" value="1"/>
</dbReference>
<dbReference type="InterPro" id="IPR001258">
    <property type="entry name" value="NHL_repeat"/>
</dbReference>
<keyword evidence="1" id="KW-0677">Repeat</keyword>
<accession>A0A5D4H3A9</accession>
<dbReference type="AlphaFoldDB" id="A0A5D4H3A9"/>
<dbReference type="SUPFAM" id="SSF63825">
    <property type="entry name" value="YWTD domain"/>
    <property type="match status" value="1"/>
</dbReference>
<evidence type="ECO:0000256" key="1">
    <source>
        <dbReference type="ARBA" id="ARBA00022737"/>
    </source>
</evidence>
<dbReference type="CDD" id="cd00603">
    <property type="entry name" value="IPT_PCSR"/>
    <property type="match status" value="1"/>
</dbReference>
<comment type="caution">
    <text evidence="4">The sequence shown here is derived from an EMBL/GenBank/DDBJ whole genome shotgun (WGS) entry which is preliminary data.</text>
</comment>
<evidence type="ECO:0000256" key="2">
    <source>
        <dbReference type="SAM" id="SignalP"/>
    </source>
</evidence>
<dbReference type="RefSeq" id="WP_148920241.1">
    <property type="nucleotide sequence ID" value="NZ_VTAV01000012.1"/>
</dbReference>
<dbReference type="SUPFAM" id="SSF81296">
    <property type="entry name" value="E set domains"/>
    <property type="match status" value="1"/>
</dbReference>
<dbReference type="Gene3D" id="2.120.10.30">
    <property type="entry name" value="TolB, C-terminal domain"/>
    <property type="match status" value="1"/>
</dbReference>
<organism evidence="4 5">
    <name type="scientific">Sphingobacterium phlebotomi</name>
    <dbReference type="NCBI Taxonomy" id="2605433"/>
    <lineage>
        <taxon>Bacteria</taxon>
        <taxon>Pseudomonadati</taxon>
        <taxon>Bacteroidota</taxon>
        <taxon>Sphingobacteriia</taxon>
        <taxon>Sphingobacteriales</taxon>
        <taxon>Sphingobacteriaceae</taxon>
        <taxon>Sphingobacterium</taxon>
    </lineage>
</organism>
<feature type="signal peptide" evidence="2">
    <location>
        <begin position="1"/>
        <end position="27"/>
    </location>
</feature>
<gene>
    <name evidence="4" type="ORF">FXV77_15810</name>
</gene>
<dbReference type="Pfam" id="PF01436">
    <property type="entry name" value="NHL"/>
    <property type="match status" value="1"/>
</dbReference>
<dbReference type="Pfam" id="PF01833">
    <property type="entry name" value="TIG"/>
    <property type="match status" value="1"/>
</dbReference>
<dbReference type="SMART" id="SM00429">
    <property type="entry name" value="IPT"/>
    <property type="match status" value="1"/>
</dbReference>
<dbReference type="InterPro" id="IPR011042">
    <property type="entry name" value="6-blade_b-propeller_TolB-like"/>
</dbReference>
<protein>
    <recommendedName>
        <fullName evidence="3">IPT/TIG domain-containing protein</fullName>
    </recommendedName>
</protein>
<evidence type="ECO:0000313" key="4">
    <source>
        <dbReference type="EMBL" id="TYR34519.1"/>
    </source>
</evidence>
<feature type="domain" description="IPT/TIG" evidence="3">
    <location>
        <begin position="38"/>
        <end position="121"/>
    </location>
</feature>
<reference evidence="4 5" key="1">
    <citation type="submission" date="2019-08" db="EMBL/GenBank/DDBJ databases">
        <title>Phlebobacter frassis gen. nov. sp. nov., a new member of family Sphingobacteriaceae isolated from sand fly rearing media.</title>
        <authorList>
            <person name="Kakumanu M.L."/>
            <person name="Marayati B.F."/>
            <person name="Wada-Katsumata A."/>
            <person name="Wasserberg G."/>
            <person name="Schal C."/>
            <person name="Apperson C.S."/>
            <person name="Ponnusamy L."/>
        </authorList>
    </citation>
    <scope>NUCLEOTIDE SEQUENCE [LARGE SCALE GENOMIC DNA]</scope>
    <source>
        <strain evidence="4 5">SSI9</strain>
    </source>
</reference>
<dbReference type="PANTHER" id="PTHR13833:SF71">
    <property type="entry name" value="NHL DOMAIN-CONTAINING PROTEIN"/>
    <property type="match status" value="1"/>
</dbReference>
<dbReference type="InterPro" id="IPR013783">
    <property type="entry name" value="Ig-like_fold"/>
</dbReference>
<dbReference type="InterPro" id="IPR014756">
    <property type="entry name" value="Ig_E-set"/>
</dbReference>
<feature type="chain" id="PRO_5023078210" description="IPT/TIG domain-containing protein" evidence="2">
    <location>
        <begin position="28"/>
        <end position="436"/>
    </location>
</feature>
<keyword evidence="2" id="KW-0732">Signal</keyword>
<dbReference type="InterPro" id="IPR002909">
    <property type="entry name" value="IPT_dom"/>
</dbReference>
<proteinExistence type="predicted"/>
<evidence type="ECO:0000313" key="5">
    <source>
        <dbReference type="Proteomes" id="UP000322362"/>
    </source>
</evidence>
<dbReference type="EMBL" id="VTAV01000012">
    <property type="protein sequence ID" value="TYR34519.1"/>
    <property type="molecule type" value="Genomic_DNA"/>
</dbReference>
<evidence type="ECO:0000259" key="3">
    <source>
        <dbReference type="SMART" id="SM00429"/>
    </source>
</evidence>
<dbReference type="PANTHER" id="PTHR13833">
    <property type="match status" value="1"/>
</dbReference>
<dbReference type="PROSITE" id="PS51257">
    <property type="entry name" value="PROKAR_LIPOPROTEIN"/>
    <property type="match status" value="1"/>
</dbReference>
<sequence length="436" mass="47391">MKTIRKKNTYRATALIMSLFGFSFVGCSDSEKEPILGEPTFESYSPETGKGGTELMIKGANFGNSVADAKVWVNDIPAEVISVTPTRIYALVPNAAGSGAVKIAVRNKEFSSDSNFDYEYVRNVYTYSGSGAAVSVDGSLAQASFSRPYWLTYDKKDDALFVLEEGRRIRRIKDGMVETVAALSGSINNPRSITMSVTSDTLFIGNDNAGNPNNVSVAMLTRDTDFRVQQDYVRSAPSNHVNFAGVNPVDGTLIFYCWQRKLYKWNKTTKSATLLYDLATVPGIGGDFYANFGFSPDAKTMYVVAKYPFIGILSAQYNPSTNEISGGFQRFAGTGSWGQSDGHGVNASFDQPAQVTVDAQGRLYIAEKFNHWIRTVSPSGEVSRYAGDGGPGNQGFANGNGASAKFNEPEGIAIDKHGNIYIADLVNSRIRIIKDE</sequence>
<keyword evidence="5" id="KW-1185">Reference proteome</keyword>
<dbReference type="Proteomes" id="UP000322362">
    <property type="component" value="Unassembled WGS sequence"/>
</dbReference>